<dbReference type="InterPro" id="IPR016181">
    <property type="entry name" value="Acyl_CoA_acyltransferase"/>
</dbReference>
<dbReference type="CDD" id="cd04301">
    <property type="entry name" value="NAT_SF"/>
    <property type="match status" value="1"/>
</dbReference>
<name>A0A9D5NYE0_XYLRU</name>
<dbReference type="InterPro" id="IPR000182">
    <property type="entry name" value="GNAT_dom"/>
</dbReference>
<reference evidence="2" key="1">
    <citation type="submission" date="2019-04" db="EMBL/GenBank/DDBJ databases">
        <title>Evolution of Biomass-Degrading Anaerobic Consortia Revealed by Metagenomics.</title>
        <authorList>
            <person name="Peng X."/>
        </authorList>
    </citation>
    <scope>NUCLEOTIDE SEQUENCE</scope>
    <source>
        <strain evidence="2">SIG140</strain>
    </source>
</reference>
<evidence type="ECO:0000313" key="3">
    <source>
        <dbReference type="Proteomes" id="UP000806522"/>
    </source>
</evidence>
<organism evidence="2 3">
    <name type="scientific">Xylanibacter ruminicola</name>
    <name type="common">Prevotella ruminicola</name>
    <dbReference type="NCBI Taxonomy" id="839"/>
    <lineage>
        <taxon>Bacteria</taxon>
        <taxon>Pseudomonadati</taxon>
        <taxon>Bacteroidota</taxon>
        <taxon>Bacteroidia</taxon>
        <taxon>Bacteroidales</taxon>
        <taxon>Prevotellaceae</taxon>
        <taxon>Xylanibacter</taxon>
    </lineage>
</organism>
<accession>A0A9D5NYE0</accession>
<gene>
    <name evidence="2" type="ORF">E7101_02380</name>
</gene>
<protein>
    <submittedName>
        <fullName evidence="2">GNAT family N-acetyltransferase</fullName>
    </submittedName>
</protein>
<comment type="caution">
    <text evidence="2">The sequence shown here is derived from an EMBL/GenBank/DDBJ whole genome shotgun (WGS) entry which is preliminary data.</text>
</comment>
<dbReference type="Gene3D" id="3.40.630.30">
    <property type="match status" value="1"/>
</dbReference>
<feature type="domain" description="N-acetyltransferase" evidence="1">
    <location>
        <begin position="1"/>
        <end position="170"/>
    </location>
</feature>
<dbReference type="Proteomes" id="UP000806522">
    <property type="component" value="Unassembled WGS sequence"/>
</dbReference>
<evidence type="ECO:0000259" key="1">
    <source>
        <dbReference type="PROSITE" id="PS51186"/>
    </source>
</evidence>
<proteinExistence type="predicted"/>
<dbReference type="Pfam" id="PF00583">
    <property type="entry name" value="Acetyltransf_1"/>
    <property type="match status" value="1"/>
</dbReference>
<sequence length="178" mass="20247">MRLEFATQNDFDAIIAFYGDVTVRTPDMTVYARWSKGKHPTEEGISAYINEGSMYIYRERGVIVGAMAVTMYQGEDYHAIDWSQQVADDEVAVIHILAVSPDRQGKGIGSEMIREAICMAKSKGMQAVRLDALASNTPAHKIYERLGFEYRGQQHLYAENTGWTDFYFFEYKSDNTNL</sequence>
<dbReference type="GO" id="GO:0016747">
    <property type="term" value="F:acyltransferase activity, transferring groups other than amino-acyl groups"/>
    <property type="evidence" value="ECO:0007669"/>
    <property type="project" value="InterPro"/>
</dbReference>
<evidence type="ECO:0000313" key="2">
    <source>
        <dbReference type="EMBL" id="MBE6269781.1"/>
    </source>
</evidence>
<dbReference type="SUPFAM" id="SSF55729">
    <property type="entry name" value="Acyl-CoA N-acyltransferases (Nat)"/>
    <property type="match status" value="1"/>
</dbReference>
<dbReference type="AlphaFoldDB" id="A0A9D5NYE0"/>
<dbReference type="PROSITE" id="PS51186">
    <property type="entry name" value="GNAT"/>
    <property type="match status" value="1"/>
</dbReference>
<dbReference type="EMBL" id="SUYC01000002">
    <property type="protein sequence ID" value="MBE6269781.1"/>
    <property type="molecule type" value="Genomic_DNA"/>
</dbReference>
<dbReference type="PANTHER" id="PTHR43072">
    <property type="entry name" value="N-ACETYLTRANSFERASE"/>
    <property type="match status" value="1"/>
</dbReference>